<gene>
    <name evidence="3" type="ORF">A2903_02815</name>
</gene>
<feature type="domain" description="Glycosyltransferase 2-like" evidence="2">
    <location>
        <begin position="20"/>
        <end position="122"/>
    </location>
</feature>
<dbReference type="SUPFAM" id="SSF53448">
    <property type="entry name" value="Nucleotide-diphospho-sugar transferases"/>
    <property type="match status" value="1"/>
</dbReference>
<dbReference type="EMBL" id="MFUO01000031">
    <property type="protein sequence ID" value="OGI83281.1"/>
    <property type="molecule type" value="Genomic_DNA"/>
</dbReference>
<keyword evidence="1" id="KW-1133">Transmembrane helix</keyword>
<organism evidence="3 4">
    <name type="scientific">Candidatus Nomurabacteria bacterium RIFCSPLOWO2_01_FULL_33_17</name>
    <dbReference type="NCBI Taxonomy" id="1801764"/>
    <lineage>
        <taxon>Bacteria</taxon>
        <taxon>Candidatus Nomuraibacteriota</taxon>
    </lineage>
</organism>
<protein>
    <recommendedName>
        <fullName evidence="2">Glycosyltransferase 2-like domain-containing protein</fullName>
    </recommendedName>
</protein>
<sequence length="297" mass="35554">MKLITIGIPTKEGIHYKELLCSLCKSILFLSDERWKFEIIFCINGLRTDETQYKIKLIINEFPELNIRIIVQEPNCLGKPLAMKRISDESSGEFLLFLDDDIVICHNTIKDSINVFEIHPNIKLVSATPKIVYPTPISFCRRIIFDILNVQHIFDLFIFPDPFIIGRFMMLRKIDMPIIPADIIKDDMYLQILFYPNVFKIKSHIKYQGVIYLKDYYTRLFRLIEGEKQDLKNINKDKLRQYFDDPLMKRRLDFNKIIHLRLYFLFCFICYRLIKLFAFLLQPLFFNKKQIGWKRTN</sequence>
<evidence type="ECO:0000313" key="3">
    <source>
        <dbReference type="EMBL" id="OGI83281.1"/>
    </source>
</evidence>
<name>A0A1F6WN09_9BACT</name>
<dbReference type="Proteomes" id="UP000178184">
    <property type="component" value="Unassembled WGS sequence"/>
</dbReference>
<evidence type="ECO:0000256" key="1">
    <source>
        <dbReference type="SAM" id="Phobius"/>
    </source>
</evidence>
<evidence type="ECO:0000259" key="2">
    <source>
        <dbReference type="Pfam" id="PF00535"/>
    </source>
</evidence>
<dbReference type="Pfam" id="PF00535">
    <property type="entry name" value="Glycos_transf_2"/>
    <property type="match status" value="1"/>
</dbReference>
<dbReference type="Gene3D" id="3.90.550.10">
    <property type="entry name" value="Spore Coat Polysaccharide Biosynthesis Protein SpsA, Chain A"/>
    <property type="match status" value="1"/>
</dbReference>
<dbReference type="CDD" id="cd00761">
    <property type="entry name" value="Glyco_tranf_GTA_type"/>
    <property type="match status" value="1"/>
</dbReference>
<dbReference type="AlphaFoldDB" id="A0A1F6WN09"/>
<accession>A0A1F6WN09</accession>
<comment type="caution">
    <text evidence="3">The sequence shown here is derived from an EMBL/GenBank/DDBJ whole genome shotgun (WGS) entry which is preliminary data.</text>
</comment>
<dbReference type="InterPro" id="IPR001173">
    <property type="entry name" value="Glyco_trans_2-like"/>
</dbReference>
<evidence type="ECO:0000313" key="4">
    <source>
        <dbReference type="Proteomes" id="UP000178184"/>
    </source>
</evidence>
<keyword evidence="1" id="KW-0472">Membrane</keyword>
<feature type="transmembrane region" description="Helical" evidence="1">
    <location>
        <begin position="262"/>
        <end position="286"/>
    </location>
</feature>
<dbReference type="STRING" id="1801764.A2903_02815"/>
<dbReference type="InterPro" id="IPR029044">
    <property type="entry name" value="Nucleotide-diphossugar_trans"/>
</dbReference>
<keyword evidence="1" id="KW-0812">Transmembrane</keyword>
<reference evidence="3 4" key="1">
    <citation type="journal article" date="2016" name="Nat. Commun.">
        <title>Thousands of microbial genomes shed light on interconnected biogeochemical processes in an aquifer system.</title>
        <authorList>
            <person name="Anantharaman K."/>
            <person name="Brown C.T."/>
            <person name="Hug L.A."/>
            <person name="Sharon I."/>
            <person name="Castelle C.J."/>
            <person name="Probst A.J."/>
            <person name="Thomas B.C."/>
            <person name="Singh A."/>
            <person name="Wilkins M.J."/>
            <person name="Karaoz U."/>
            <person name="Brodie E.L."/>
            <person name="Williams K.H."/>
            <person name="Hubbard S.S."/>
            <person name="Banfield J.F."/>
        </authorList>
    </citation>
    <scope>NUCLEOTIDE SEQUENCE [LARGE SCALE GENOMIC DNA]</scope>
</reference>
<proteinExistence type="predicted"/>